<dbReference type="EMBL" id="KI271596">
    <property type="protein sequence ID" value="ERL64566.1"/>
    <property type="molecule type" value="Genomic_DNA"/>
</dbReference>
<evidence type="ECO:0000313" key="3">
    <source>
        <dbReference type="Proteomes" id="UP000030647"/>
    </source>
</evidence>
<gene>
    <name evidence="2" type="ORF">L248_0861</name>
</gene>
<protein>
    <recommendedName>
        <fullName evidence="1">VWFA domain-containing protein</fullName>
    </recommendedName>
</protein>
<name>U4TID4_9LACO</name>
<evidence type="ECO:0000259" key="1">
    <source>
        <dbReference type="PROSITE" id="PS50234"/>
    </source>
</evidence>
<sequence>MSPKQTKLIFILDRSGSMAGLETDTIGGFNSLLAKQKALTGSCFVSTILFNEHADWFHDRVPIRQVPPLTADDYVAGGSTALYDAIGTAIHHVGNQQKYAAPGQRADQVLVVIITDGYENSSVHYRASEIRQMITRQKQRFGWQFIFLGANIDAEDTAGHLGIGAENASAYVADKQGTELNYAAMERTVTNFRASGHIPADALMPIRHDAHHRG</sequence>
<dbReference type="OrthoDB" id="9790144at2"/>
<dbReference type="HOGENOM" id="CLU_080398_1_0_9"/>
<dbReference type="RefSeq" id="WP_022530193.1">
    <property type="nucleotide sequence ID" value="NZ_KI271596.1"/>
</dbReference>
<accession>U4TID4</accession>
<proteinExistence type="predicted"/>
<dbReference type="AlphaFoldDB" id="U4TID4"/>
<dbReference type="InterPro" id="IPR002035">
    <property type="entry name" value="VWF_A"/>
</dbReference>
<keyword evidence="3" id="KW-1185">Reference proteome</keyword>
<evidence type="ECO:0000313" key="2">
    <source>
        <dbReference type="EMBL" id="ERL64566.1"/>
    </source>
</evidence>
<reference evidence="3" key="1">
    <citation type="journal article" date="2013" name="Genome Announc.">
        <title>Whole-Genome Sequencing of Lactobacillus shenzhenensis Strain LY-73T.</title>
        <authorList>
            <person name="Lin Z."/>
            <person name="Liu Z."/>
            <person name="Yang R."/>
            <person name="Zou Y."/>
            <person name="Wan D."/>
            <person name="Chen J."/>
            <person name="Guo M."/>
            <person name="Zhao J."/>
            <person name="Fang C."/>
            <person name="Yang R."/>
            <person name="Liu F."/>
        </authorList>
    </citation>
    <scope>NUCLEOTIDE SEQUENCE [LARGE SCALE GENOMIC DNA]</scope>
    <source>
        <strain evidence="3">LY-73</strain>
    </source>
</reference>
<dbReference type="Gene3D" id="3.40.50.410">
    <property type="entry name" value="von Willebrand factor, type A domain"/>
    <property type="match status" value="1"/>
</dbReference>
<dbReference type="SUPFAM" id="SSF53300">
    <property type="entry name" value="vWA-like"/>
    <property type="match status" value="1"/>
</dbReference>
<dbReference type="STRING" id="1231336.L248_0861"/>
<dbReference type="Proteomes" id="UP000030647">
    <property type="component" value="Unassembled WGS sequence"/>
</dbReference>
<dbReference type="eggNOG" id="COG2304">
    <property type="taxonomic scope" value="Bacteria"/>
</dbReference>
<dbReference type="InterPro" id="IPR036465">
    <property type="entry name" value="vWFA_dom_sf"/>
</dbReference>
<organism evidence="2 3">
    <name type="scientific">Schleiferilactobacillus shenzhenensis LY-73</name>
    <dbReference type="NCBI Taxonomy" id="1231336"/>
    <lineage>
        <taxon>Bacteria</taxon>
        <taxon>Bacillati</taxon>
        <taxon>Bacillota</taxon>
        <taxon>Bacilli</taxon>
        <taxon>Lactobacillales</taxon>
        <taxon>Lactobacillaceae</taxon>
        <taxon>Schleiferilactobacillus</taxon>
    </lineage>
</organism>
<dbReference type="PROSITE" id="PS50234">
    <property type="entry name" value="VWFA"/>
    <property type="match status" value="1"/>
</dbReference>
<feature type="domain" description="VWFA" evidence="1">
    <location>
        <begin position="7"/>
        <end position="189"/>
    </location>
</feature>